<protein>
    <recommendedName>
        <fullName evidence="1">Cytochrome c-552/4 domain-containing protein</fullName>
    </recommendedName>
</protein>
<evidence type="ECO:0000259" key="1">
    <source>
        <dbReference type="Pfam" id="PF13435"/>
    </source>
</evidence>
<name>A0A7J2TK19_ARCFL</name>
<dbReference type="AlphaFoldDB" id="A0A7J2TK19"/>
<dbReference type="Gene3D" id="1.10.1130.10">
    <property type="entry name" value="Flavocytochrome C3, Chain A"/>
    <property type="match status" value="1"/>
</dbReference>
<proteinExistence type="predicted"/>
<feature type="domain" description="Cytochrome c-552/4" evidence="1">
    <location>
        <begin position="29"/>
        <end position="120"/>
    </location>
</feature>
<comment type="caution">
    <text evidence="2">The sequence shown here is derived from an EMBL/GenBank/DDBJ whole genome shotgun (WGS) entry which is preliminary data.</text>
</comment>
<accession>A0A7J2TK19</accession>
<dbReference type="EMBL" id="DSLA01000071">
    <property type="protein sequence ID" value="HEH35401.1"/>
    <property type="molecule type" value="Genomic_DNA"/>
</dbReference>
<dbReference type="InterPro" id="IPR036280">
    <property type="entry name" value="Multihaem_cyt_sf"/>
</dbReference>
<sequence length="476" mass="53833">MLLKVLSIVAFATLILFPHAERIFTTSESCAECHASFVSDWAQSMHSNAARDPYFIAKLSNEVMFGSFVEEECAKCHTPLAKIEARLEGRVVRILGNGFLNESSNLHEFAIEGVSCTLCHQIKRNNISGNYLIDPIAKKPERAVYGPFIPAYGIEMYRSVGYFPTKSEIFLKADFCGNCHVLYTPTVEEGKIVKHFPEQTTFFEWMNSIYNPKKTCQSCHMKGDSFVISTRPENLFERQAKHHHFSGANVQILELMGDEIGARRAEDQLKSSAEIKIISVKIREGEIEILVEITNNAGHKFPTGFPSRRAIVHLVVEDSSGIIFESGRVLKNGKVVGEDYPEMHYDLITSDDQVQIYESVMMAGDGNYTTDLLKAHGYLKDNRILPKGFRISSAHPDTIPIGVEDDNFSPGKDRITYLVKKDFKRPLKIRAELLYQPISWPFIEGLKSTPEVEEFRKMLEKVELTTIVSSDEIFIN</sequence>
<gene>
    <name evidence="2" type="ORF">ENP88_04490</name>
</gene>
<dbReference type="Pfam" id="PF13435">
    <property type="entry name" value="Cytochrome_C554"/>
    <property type="match status" value="1"/>
</dbReference>
<organism evidence="2">
    <name type="scientific">Archaeoglobus fulgidus</name>
    <dbReference type="NCBI Taxonomy" id="2234"/>
    <lineage>
        <taxon>Archaea</taxon>
        <taxon>Methanobacteriati</taxon>
        <taxon>Methanobacteriota</taxon>
        <taxon>Archaeoglobi</taxon>
        <taxon>Archaeoglobales</taxon>
        <taxon>Archaeoglobaceae</taxon>
        <taxon>Archaeoglobus</taxon>
    </lineage>
</organism>
<dbReference type="SUPFAM" id="SSF48695">
    <property type="entry name" value="Multiheme cytochromes"/>
    <property type="match status" value="1"/>
</dbReference>
<dbReference type="InterPro" id="IPR023155">
    <property type="entry name" value="Cyt_c-552/4"/>
</dbReference>
<reference evidence="2" key="1">
    <citation type="journal article" date="2020" name="mSystems">
        <title>Genome- and Community-Level Interaction Insights into Carbon Utilization and Element Cycling Functions of Hydrothermarchaeota in Hydrothermal Sediment.</title>
        <authorList>
            <person name="Zhou Z."/>
            <person name="Liu Y."/>
            <person name="Xu W."/>
            <person name="Pan J."/>
            <person name="Luo Z.H."/>
            <person name="Li M."/>
        </authorList>
    </citation>
    <scope>NUCLEOTIDE SEQUENCE [LARGE SCALE GENOMIC DNA]</scope>
    <source>
        <strain evidence="2">SpSt-26</strain>
    </source>
</reference>
<evidence type="ECO:0000313" key="2">
    <source>
        <dbReference type="EMBL" id="HEH35401.1"/>
    </source>
</evidence>